<organism evidence="1">
    <name type="scientific">marine sediment metagenome</name>
    <dbReference type="NCBI Taxonomy" id="412755"/>
    <lineage>
        <taxon>unclassified sequences</taxon>
        <taxon>metagenomes</taxon>
        <taxon>ecological metagenomes</taxon>
    </lineage>
</organism>
<proteinExistence type="predicted"/>
<gene>
    <name evidence="1" type="ORF">LCGC14_1345880</name>
</gene>
<reference evidence="1" key="1">
    <citation type="journal article" date="2015" name="Nature">
        <title>Complex archaea that bridge the gap between prokaryotes and eukaryotes.</title>
        <authorList>
            <person name="Spang A."/>
            <person name="Saw J.H."/>
            <person name="Jorgensen S.L."/>
            <person name="Zaremba-Niedzwiedzka K."/>
            <person name="Martijn J."/>
            <person name="Lind A.E."/>
            <person name="van Eijk R."/>
            <person name="Schleper C."/>
            <person name="Guy L."/>
            <person name="Ettema T.J."/>
        </authorList>
    </citation>
    <scope>NUCLEOTIDE SEQUENCE</scope>
</reference>
<comment type="caution">
    <text evidence="1">The sequence shown here is derived from an EMBL/GenBank/DDBJ whole genome shotgun (WGS) entry which is preliminary data.</text>
</comment>
<evidence type="ECO:0000313" key="1">
    <source>
        <dbReference type="EMBL" id="KKM79844.1"/>
    </source>
</evidence>
<dbReference type="EMBL" id="LAZR01008278">
    <property type="protein sequence ID" value="KKM79844.1"/>
    <property type="molecule type" value="Genomic_DNA"/>
</dbReference>
<evidence type="ECO:0008006" key="2">
    <source>
        <dbReference type="Google" id="ProtNLM"/>
    </source>
</evidence>
<protein>
    <recommendedName>
        <fullName evidence="2">Ribbon-helix-helix protein CopG domain-containing protein</fullName>
    </recommendedName>
</protein>
<dbReference type="AlphaFoldDB" id="A0A0F9KCD5"/>
<name>A0A0F9KCD5_9ZZZZ</name>
<sequence>MSKSTTIKVSKKTLEKLHRLAGELAKEMGRRVTLERAINYLLEEKQKDTDKNSSKNIKLKQDRKKFLELIEETVEGAGPDDFKEYDFEDIGV</sequence>
<accession>A0A0F9KCD5</accession>